<dbReference type="Pfam" id="PF13602">
    <property type="entry name" value="ADH_zinc_N_2"/>
    <property type="match status" value="1"/>
</dbReference>
<keyword evidence="16" id="KW-1185">Reference proteome</keyword>
<dbReference type="EMBL" id="JNBR01002409">
    <property type="protein sequence ID" value="OQR82898.1"/>
    <property type="molecule type" value="Genomic_DNA"/>
</dbReference>
<feature type="region of interest" description="Disordered" evidence="12">
    <location>
        <begin position="360"/>
        <end position="384"/>
    </location>
</feature>
<gene>
    <name evidence="15" type="ORF">ACHHYP_15345</name>
</gene>
<evidence type="ECO:0000313" key="15">
    <source>
        <dbReference type="EMBL" id="OQR82898.1"/>
    </source>
</evidence>
<dbReference type="InterPro" id="IPR036291">
    <property type="entry name" value="NAD(P)-bd_dom_sf"/>
</dbReference>
<keyword evidence="11" id="KW-0407">Ion channel</keyword>
<dbReference type="Pfam" id="PF00027">
    <property type="entry name" value="cNMP_binding"/>
    <property type="match status" value="1"/>
</dbReference>
<dbReference type="Proteomes" id="UP000243579">
    <property type="component" value="Unassembled WGS sequence"/>
</dbReference>
<evidence type="ECO:0000256" key="2">
    <source>
        <dbReference type="ARBA" id="ARBA00022448"/>
    </source>
</evidence>
<dbReference type="Gene3D" id="3.90.180.10">
    <property type="entry name" value="Medium-chain alcohol dehydrogenases, catalytic domain"/>
    <property type="match status" value="1"/>
</dbReference>
<evidence type="ECO:0000256" key="10">
    <source>
        <dbReference type="ARBA" id="ARBA00023136"/>
    </source>
</evidence>
<feature type="transmembrane region" description="Helical" evidence="13">
    <location>
        <begin position="528"/>
        <end position="548"/>
    </location>
</feature>
<dbReference type="FunFam" id="1.10.287.70:FF:000123">
    <property type="entry name" value="Potassium channel KAT3"/>
    <property type="match status" value="1"/>
</dbReference>
<dbReference type="CDD" id="cd00038">
    <property type="entry name" value="CAP_ED"/>
    <property type="match status" value="1"/>
</dbReference>
<evidence type="ECO:0000256" key="6">
    <source>
        <dbReference type="ARBA" id="ARBA00022882"/>
    </source>
</evidence>
<feature type="transmembrane region" description="Helical" evidence="13">
    <location>
        <begin position="712"/>
        <end position="729"/>
    </location>
</feature>
<dbReference type="GO" id="GO:0005249">
    <property type="term" value="F:voltage-gated potassium channel activity"/>
    <property type="evidence" value="ECO:0007669"/>
    <property type="project" value="InterPro"/>
</dbReference>
<dbReference type="OrthoDB" id="421226at2759"/>
<feature type="transmembrane region" description="Helical" evidence="13">
    <location>
        <begin position="560"/>
        <end position="577"/>
    </location>
</feature>
<dbReference type="PROSITE" id="PS00888">
    <property type="entry name" value="CNMP_BINDING_1"/>
    <property type="match status" value="1"/>
</dbReference>
<organism evidence="15 16">
    <name type="scientific">Achlya hypogyna</name>
    <name type="common">Oomycete</name>
    <name type="synonym">Protoachlya hypogyna</name>
    <dbReference type="NCBI Taxonomy" id="1202772"/>
    <lineage>
        <taxon>Eukaryota</taxon>
        <taxon>Sar</taxon>
        <taxon>Stramenopiles</taxon>
        <taxon>Oomycota</taxon>
        <taxon>Saprolegniomycetes</taxon>
        <taxon>Saprolegniales</taxon>
        <taxon>Achlyaceae</taxon>
        <taxon>Achlya</taxon>
    </lineage>
</organism>
<dbReference type="InterPro" id="IPR000595">
    <property type="entry name" value="cNMP-bd_dom"/>
</dbReference>
<evidence type="ECO:0000256" key="4">
    <source>
        <dbReference type="ARBA" id="ARBA00022692"/>
    </source>
</evidence>
<feature type="domain" description="Cyclic nucleotide-binding" evidence="14">
    <location>
        <begin position="845"/>
        <end position="944"/>
    </location>
</feature>
<dbReference type="PROSITE" id="PS01162">
    <property type="entry name" value="QOR_ZETA_CRYSTAL"/>
    <property type="match status" value="1"/>
</dbReference>
<dbReference type="InterPro" id="IPR003938">
    <property type="entry name" value="K_chnl_volt-dep_EAG/ELK/ERG"/>
</dbReference>
<accession>A0A1V9YB41</accession>
<dbReference type="GO" id="GO:0034702">
    <property type="term" value="C:monoatomic ion channel complex"/>
    <property type="evidence" value="ECO:0007669"/>
    <property type="project" value="UniProtKB-KW"/>
</dbReference>
<dbReference type="PROSITE" id="PS50042">
    <property type="entry name" value="CNMP_BINDING_3"/>
    <property type="match status" value="1"/>
</dbReference>
<evidence type="ECO:0000256" key="5">
    <source>
        <dbReference type="ARBA" id="ARBA00022826"/>
    </source>
</evidence>
<proteinExistence type="predicted"/>
<dbReference type="SUPFAM" id="SSF51206">
    <property type="entry name" value="cAMP-binding domain-like"/>
    <property type="match status" value="1"/>
</dbReference>
<dbReference type="InterPro" id="IPR020843">
    <property type="entry name" value="ER"/>
</dbReference>
<dbReference type="Pfam" id="PF08240">
    <property type="entry name" value="ADH_N"/>
    <property type="match status" value="1"/>
</dbReference>
<dbReference type="AlphaFoldDB" id="A0A1V9YB41"/>
<dbReference type="Gene3D" id="1.10.287.70">
    <property type="match status" value="1"/>
</dbReference>
<dbReference type="PANTHER" id="PTHR10217">
    <property type="entry name" value="VOLTAGE AND LIGAND GATED POTASSIUM CHANNEL"/>
    <property type="match status" value="1"/>
</dbReference>
<name>A0A1V9YB41_ACHHY</name>
<evidence type="ECO:0000256" key="9">
    <source>
        <dbReference type="ARBA" id="ARBA00023065"/>
    </source>
</evidence>
<evidence type="ECO:0000256" key="7">
    <source>
        <dbReference type="ARBA" id="ARBA00022958"/>
    </source>
</evidence>
<dbReference type="InterPro" id="IPR018490">
    <property type="entry name" value="cNMP-bd_dom_sf"/>
</dbReference>
<dbReference type="Gene3D" id="2.60.120.10">
    <property type="entry name" value="Jelly Rolls"/>
    <property type="match status" value="1"/>
</dbReference>
<sequence length="1053" mass="117342">MPKADDEPTMQACYYTKYGKPAVLQMGSLPKAKLLAPEEVLVQVYAASINPIDYKRREGGLKAVLETKWPQIVGYDLAGVVVLAGANVKQFRVGDEVFACLPHDRPGSLAEYVSVAEQYVAAKPQSLSFVQAAALPISSLVALQTLRRLELREGQKLLLTGGSGGVGTLALQMAKNVFKAGTVATTASQQKEHILTPLGADLVIDYTEQAFETVVREYDVAMDCTSEAKKCMECVTHGGMVASIADTPPPEALDDFPELGGRASCCLGFVLGCLSYSIKSKARANRLNYEYVFVAPSGAMLAEVAAWCTQGLVRPVIDKVYPFEQALEALELLESGHVTGKVVVEFSAAVAHMKRLELERSGSARNHRQRHSAGDVPAGEARPEIKPRKLSHIQVVKMGQSSRAIGVLNAPVAATKTVPLTPEGEAVATDITEELRSAAPNLGRDVIALSTTATPVQVSMSPQEEMLTHVHLEKAMKNHSDADDVQKNFVKELLTGSSSLDPRHHAAHPKLYWFVLHPHGRVRLRWDVFCILLIYYNAFVIPFQAAFLANADANPIDVNINYTIDIIFAVDILSNFVTGVEVKGKVHFEIDRIARKYLQSWFIVDFASTFPFTAVVSGSNPTVVRALKLFRLLRLLRLFRMLRILNRLQHALLIRSTISSLFRYCLTVVFVSHWFACFFFWVSYQDSMFSDPPINTWLHEKHLLDASIWDQYVTALYWAIMTLATVGYGDVSAVSPNERCFAVLAMFVGAGIFAYGITNIVSLVSSLTAHETAFREKMDEINEYMAARDLPKQLRAEIRDFFQNARKSKENDMLQEQELLNELSAMLRSKIALAINDHFLWKFPFFKGSDPNFIMDLALSMRMICFAPFEDVCVEGELGHEMFFIFRGAVEVLKDDVQITVLGENQYFGEMAILNRDCKRMATVRTLCFCELRMLSRVRFLEALVHFPKMMEKLANYSKARANGINQAVAFGASKPDSEGSSGRAVRRKSSTRLKPAGYRFNWRNPRQSDPKLGDGPSETIVHLDHIKRVQDVLSTKVREMHTMLDAMVDTDT</sequence>
<dbReference type="InterPro" id="IPR018488">
    <property type="entry name" value="cNMP-bd_CS"/>
</dbReference>
<dbReference type="PRINTS" id="PR01463">
    <property type="entry name" value="EAGCHANLFMLY"/>
</dbReference>
<evidence type="ECO:0000256" key="3">
    <source>
        <dbReference type="ARBA" id="ARBA00022538"/>
    </source>
</evidence>
<evidence type="ECO:0000256" key="12">
    <source>
        <dbReference type="SAM" id="MobiDB-lite"/>
    </source>
</evidence>
<dbReference type="GO" id="GO:0005886">
    <property type="term" value="C:plasma membrane"/>
    <property type="evidence" value="ECO:0007669"/>
    <property type="project" value="TreeGrafter"/>
</dbReference>
<evidence type="ECO:0000313" key="16">
    <source>
        <dbReference type="Proteomes" id="UP000243579"/>
    </source>
</evidence>
<dbReference type="Gene3D" id="1.10.287.630">
    <property type="entry name" value="Helix hairpin bin"/>
    <property type="match status" value="1"/>
</dbReference>
<feature type="region of interest" description="Disordered" evidence="12">
    <location>
        <begin position="997"/>
        <end position="1018"/>
    </location>
</feature>
<keyword evidence="5" id="KW-0631">Potassium channel</keyword>
<dbReference type="SUPFAM" id="SSF51735">
    <property type="entry name" value="NAD(P)-binding Rossmann-fold domains"/>
    <property type="match status" value="1"/>
</dbReference>
<keyword evidence="10 13" id="KW-0472">Membrane</keyword>
<dbReference type="InterPro" id="IPR014710">
    <property type="entry name" value="RmlC-like_jellyroll"/>
</dbReference>
<feature type="transmembrane region" description="Helical" evidence="13">
    <location>
        <begin position="598"/>
        <end position="616"/>
    </location>
</feature>
<dbReference type="SMART" id="SM00829">
    <property type="entry name" value="PKS_ER"/>
    <property type="match status" value="1"/>
</dbReference>
<dbReference type="InterPro" id="IPR005821">
    <property type="entry name" value="Ion_trans_dom"/>
</dbReference>
<dbReference type="Pfam" id="PF00520">
    <property type="entry name" value="Ion_trans"/>
    <property type="match status" value="1"/>
</dbReference>
<evidence type="ECO:0000256" key="1">
    <source>
        <dbReference type="ARBA" id="ARBA00004141"/>
    </source>
</evidence>
<dbReference type="InterPro" id="IPR013154">
    <property type="entry name" value="ADH-like_N"/>
</dbReference>
<feature type="transmembrane region" description="Helical" evidence="13">
    <location>
        <begin position="661"/>
        <end position="682"/>
    </location>
</feature>
<evidence type="ECO:0000256" key="8">
    <source>
        <dbReference type="ARBA" id="ARBA00022989"/>
    </source>
</evidence>
<evidence type="ECO:0000256" key="13">
    <source>
        <dbReference type="SAM" id="Phobius"/>
    </source>
</evidence>
<evidence type="ECO:0000256" key="11">
    <source>
        <dbReference type="ARBA" id="ARBA00023303"/>
    </source>
</evidence>
<dbReference type="SUPFAM" id="SSF81324">
    <property type="entry name" value="Voltage-gated potassium channels"/>
    <property type="match status" value="1"/>
</dbReference>
<comment type="caution">
    <text evidence="15">The sequence shown here is derived from an EMBL/GenBank/DDBJ whole genome shotgun (WGS) entry which is preliminary data.</text>
</comment>
<dbReference type="GO" id="GO:0042391">
    <property type="term" value="P:regulation of membrane potential"/>
    <property type="evidence" value="ECO:0007669"/>
    <property type="project" value="TreeGrafter"/>
</dbReference>
<dbReference type="InterPro" id="IPR050818">
    <property type="entry name" value="KCNH_animal-type"/>
</dbReference>
<protein>
    <submittedName>
        <fullName evidence="15">Voltage-gated Ion Channel (VIC) Superfamily</fullName>
    </submittedName>
</protein>
<keyword evidence="3" id="KW-0633">Potassium transport</keyword>
<comment type="subcellular location">
    <subcellularLocation>
        <location evidence="1">Membrane</location>
        <topology evidence="1">Multi-pass membrane protein</topology>
    </subcellularLocation>
</comment>
<dbReference type="GO" id="GO:0016491">
    <property type="term" value="F:oxidoreductase activity"/>
    <property type="evidence" value="ECO:0007669"/>
    <property type="project" value="InterPro"/>
</dbReference>
<dbReference type="Gene3D" id="3.40.50.720">
    <property type="entry name" value="NAD(P)-binding Rossmann-like Domain"/>
    <property type="match status" value="1"/>
</dbReference>
<keyword evidence="7" id="KW-0630">Potassium</keyword>
<reference evidence="15 16" key="1">
    <citation type="journal article" date="2014" name="Genome Biol. Evol.">
        <title>The secreted proteins of Achlya hypogyna and Thraustotheca clavata identify the ancestral oomycete secretome and reveal gene acquisitions by horizontal gene transfer.</title>
        <authorList>
            <person name="Misner I."/>
            <person name="Blouin N."/>
            <person name="Leonard G."/>
            <person name="Richards T.A."/>
            <person name="Lane C.E."/>
        </authorList>
    </citation>
    <scope>NUCLEOTIDE SEQUENCE [LARGE SCALE GENOMIC DNA]</scope>
    <source>
        <strain evidence="15 16">ATCC 48635</strain>
    </source>
</reference>
<dbReference type="InterPro" id="IPR011032">
    <property type="entry name" value="GroES-like_sf"/>
</dbReference>
<evidence type="ECO:0000259" key="14">
    <source>
        <dbReference type="PROSITE" id="PS50042"/>
    </source>
</evidence>
<keyword evidence="8 13" id="KW-1133">Transmembrane helix</keyword>
<feature type="transmembrane region" description="Helical" evidence="13">
    <location>
        <begin position="741"/>
        <end position="764"/>
    </location>
</feature>
<keyword evidence="2" id="KW-0813">Transport</keyword>
<keyword evidence="4 13" id="KW-0812">Transmembrane</keyword>
<dbReference type="CDD" id="cd05289">
    <property type="entry name" value="MDR_like_2"/>
    <property type="match status" value="1"/>
</dbReference>
<dbReference type="SUPFAM" id="SSF50129">
    <property type="entry name" value="GroES-like"/>
    <property type="match status" value="1"/>
</dbReference>
<keyword evidence="6" id="KW-0851">Voltage-gated channel</keyword>
<dbReference type="SMART" id="SM00100">
    <property type="entry name" value="cNMP"/>
    <property type="match status" value="1"/>
</dbReference>
<dbReference type="GO" id="GO:0008270">
    <property type="term" value="F:zinc ion binding"/>
    <property type="evidence" value="ECO:0007669"/>
    <property type="project" value="InterPro"/>
</dbReference>
<keyword evidence="9" id="KW-0406">Ion transport</keyword>
<dbReference type="InterPro" id="IPR002364">
    <property type="entry name" value="Quin_OxRdtase/zeta-crystal_CS"/>
</dbReference>
<dbReference type="PANTHER" id="PTHR10217:SF435">
    <property type="entry name" value="POTASSIUM VOLTAGE-GATED CHANNEL PROTEIN EAG"/>
    <property type="match status" value="1"/>
</dbReference>